<keyword evidence="2" id="KW-1185">Reference proteome</keyword>
<name>A0A2I1CM30_ASPN1</name>
<organism evidence="1 2">
    <name type="scientific">Aspergillus novofumigatus (strain IBT 16806)</name>
    <dbReference type="NCBI Taxonomy" id="1392255"/>
    <lineage>
        <taxon>Eukaryota</taxon>
        <taxon>Fungi</taxon>
        <taxon>Dikarya</taxon>
        <taxon>Ascomycota</taxon>
        <taxon>Pezizomycotina</taxon>
        <taxon>Eurotiomycetes</taxon>
        <taxon>Eurotiomycetidae</taxon>
        <taxon>Eurotiales</taxon>
        <taxon>Aspergillaceae</taxon>
        <taxon>Aspergillus</taxon>
        <taxon>Aspergillus subgen. Fumigati</taxon>
    </lineage>
</organism>
<evidence type="ECO:0000313" key="1">
    <source>
        <dbReference type="EMBL" id="PKX98681.1"/>
    </source>
</evidence>
<protein>
    <submittedName>
        <fullName evidence="1">Uncharacterized protein</fullName>
    </submittedName>
</protein>
<dbReference type="Proteomes" id="UP000234474">
    <property type="component" value="Unassembled WGS sequence"/>
</dbReference>
<dbReference type="OrthoDB" id="4291164at2759"/>
<comment type="caution">
    <text evidence="1">The sequence shown here is derived from an EMBL/GenBank/DDBJ whole genome shotgun (WGS) entry which is preliminary data.</text>
</comment>
<evidence type="ECO:0000313" key="2">
    <source>
        <dbReference type="Proteomes" id="UP000234474"/>
    </source>
</evidence>
<proteinExistence type="predicted"/>
<dbReference type="RefSeq" id="XP_024687276.1">
    <property type="nucleotide sequence ID" value="XM_024821464.1"/>
</dbReference>
<dbReference type="GeneID" id="36528790"/>
<sequence length="104" mass="12067">MCIFYTRKYTLCGCIWDDSLSSCKYWGLCRRRRLMIQSEHEMMCGECWEKVTPGTEQQSSKIGDALQLAQDEGPTESMVHETECDLSRSCDLVVFGKRVVKRRT</sequence>
<gene>
    <name evidence="1" type="ORF">P174DRAFT_25316</name>
</gene>
<dbReference type="VEuPathDB" id="FungiDB:P174DRAFT_25316"/>
<dbReference type="EMBL" id="MSZS01000001">
    <property type="protein sequence ID" value="PKX98681.1"/>
    <property type="molecule type" value="Genomic_DNA"/>
</dbReference>
<accession>A0A2I1CM30</accession>
<dbReference type="AlphaFoldDB" id="A0A2I1CM30"/>
<reference evidence="2" key="1">
    <citation type="journal article" date="2018" name="Proc. Natl. Acad. Sci. U.S.A.">
        <title>Linking secondary metabolites to gene clusters through genome sequencing of six diverse Aspergillus species.</title>
        <authorList>
            <person name="Kaerboelling I."/>
            <person name="Vesth T.C."/>
            <person name="Frisvad J.C."/>
            <person name="Nybo J.L."/>
            <person name="Theobald S."/>
            <person name="Kuo A."/>
            <person name="Bowyer P."/>
            <person name="Matsuda Y."/>
            <person name="Mondo S."/>
            <person name="Lyhne E.K."/>
            <person name="Kogle M.E."/>
            <person name="Clum A."/>
            <person name="Lipzen A."/>
            <person name="Salamov A."/>
            <person name="Ngan C.Y."/>
            <person name="Daum C."/>
            <person name="Chiniquy J."/>
            <person name="Barry K."/>
            <person name="LaButti K."/>
            <person name="Haridas S."/>
            <person name="Simmons B.A."/>
            <person name="Magnuson J.K."/>
            <person name="Mortensen U.H."/>
            <person name="Larsen T.O."/>
            <person name="Grigoriev I.V."/>
            <person name="Baker S.E."/>
            <person name="Andersen M.R."/>
        </authorList>
    </citation>
    <scope>NUCLEOTIDE SEQUENCE [LARGE SCALE GENOMIC DNA]</scope>
    <source>
        <strain evidence="2">IBT 16806</strain>
    </source>
</reference>